<dbReference type="Gene3D" id="2.30.30.320">
    <property type="entry name" value="DUF1653-like domain"/>
    <property type="match status" value="1"/>
</dbReference>
<dbReference type="InterPro" id="IPR037135">
    <property type="entry name" value="DUF1653-like_dom_sf"/>
</dbReference>
<dbReference type="InterPro" id="IPR029058">
    <property type="entry name" value="AB_hydrolase_fold"/>
</dbReference>
<name>A0ABX4EFT6_SEGBR</name>
<dbReference type="PANTHER" id="PTHR35602:SF3">
    <property type="entry name" value="ESTERASE YQIA"/>
    <property type="match status" value="1"/>
</dbReference>
<evidence type="ECO:0000313" key="2">
    <source>
        <dbReference type="EMBL" id="OYP54118.1"/>
    </source>
</evidence>
<keyword evidence="3" id="KW-1185">Reference proteome</keyword>
<evidence type="ECO:0000313" key="3">
    <source>
        <dbReference type="Proteomes" id="UP000216189"/>
    </source>
</evidence>
<dbReference type="RefSeq" id="WP_094448764.1">
    <property type="nucleotide sequence ID" value="NZ_CP091801.1"/>
</dbReference>
<feature type="domain" description="DUF1653" evidence="1">
    <location>
        <begin position="205"/>
        <end position="264"/>
    </location>
</feature>
<dbReference type="PANTHER" id="PTHR35602">
    <property type="entry name" value="ESTERASE YQIA-RELATED"/>
    <property type="match status" value="1"/>
</dbReference>
<dbReference type="EMBL" id="NPJF01000050">
    <property type="protein sequence ID" value="OYP54118.1"/>
    <property type="molecule type" value="Genomic_DNA"/>
</dbReference>
<organism evidence="2 3">
    <name type="scientific">Segatella bryantii</name>
    <name type="common">Prevotella bryantii</name>
    <dbReference type="NCBI Taxonomy" id="77095"/>
    <lineage>
        <taxon>Bacteria</taxon>
        <taxon>Pseudomonadati</taxon>
        <taxon>Bacteroidota</taxon>
        <taxon>Bacteroidia</taxon>
        <taxon>Bacteroidales</taxon>
        <taxon>Prevotellaceae</taxon>
        <taxon>Segatella</taxon>
    </lineage>
</organism>
<accession>A0ABX4EFT6</accession>
<protein>
    <recommendedName>
        <fullName evidence="1">DUF1653 domain-containing protein</fullName>
    </recommendedName>
</protein>
<dbReference type="Pfam" id="PF07866">
    <property type="entry name" value="DUF1653"/>
    <property type="match status" value="1"/>
</dbReference>
<evidence type="ECO:0000259" key="1">
    <source>
        <dbReference type="Pfam" id="PF07866"/>
    </source>
</evidence>
<dbReference type="Proteomes" id="UP000216189">
    <property type="component" value="Unassembled WGS sequence"/>
</dbReference>
<comment type="caution">
    <text evidence="2">The sequence shown here is derived from an EMBL/GenBank/DDBJ whole genome shotgun (WGS) entry which is preliminary data.</text>
</comment>
<dbReference type="SUPFAM" id="SSF53474">
    <property type="entry name" value="alpha/beta-Hydrolases"/>
    <property type="match status" value="1"/>
</dbReference>
<reference evidence="2 3" key="1">
    <citation type="submission" date="2017-08" db="EMBL/GenBank/DDBJ databases">
        <title>Comparative genomics of non-oral Prevotella species.</title>
        <authorList>
            <person name="Accetto T."/>
            <person name="Nograsek B."/>
            <person name="Avgustin G."/>
        </authorList>
    </citation>
    <scope>NUCLEOTIDE SEQUENCE [LARGE SCALE GENOMIC DNA]</scope>
    <source>
        <strain evidence="2 3">TC1-1</strain>
    </source>
</reference>
<proteinExistence type="predicted"/>
<gene>
    <name evidence="2" type="ORF">CIK91_09835</name>
</gene>
<dbReference type="InterPro" id="IPR023387">
    <property type="entry name" value="DUF1653-like_dom"/>
</dbReference>
<dbReference type="Gene3D" id="3.40.50.1820">
    <property type="entry name" value="alpha/beta hydrolase"/>
    <property type="match status" value="1"/>
</dbReference>
<dbReference type="Pfam" id="PF05728">
    <property type="entry name" value="UPF0227"/>
    <property type="match status" value="1"/>
</dbReference>
<sequence length="268" mass="31484">MKKILFLHGFFASGQCVPAVALREALEGRAEVLTPDLPTHPQMALEEIRNICDREHPDLLVGNSCGSFYAQMLAPIVGIPALLGNPHFQMTKFLNERIGIHEYKAPRKDGNQQFVIDESLIQEFAELETVQFRYCNPYYKDKVWGVFGEQDTLAHFESLFLEHYNHSFHFPGAHTPTADEVHTWYVPLIEKLLMKYPLPEDGIRYFQHFKGGNYRYIRTAFDSETKERMVIYQALYDEMRYWVRPEKMFFENIERDGRIFARFTEIDK</sequence>
<dbReference type="InterPro" id="IPR008886">
    <property type="entry name" value="UPF0227/Esterase_YqiA"/>
</dbReference>